<feature type="compositionally biased region" description="Pro residues" evidence="6">
    <location>
        <begin position="438"/>
        <end position="450"/>
    </location>
</feature>
<evidence type="ECO:0000256" key="1">
    <source>
        <dbReference type="ARBA" id="ARBA00004245"/>
    </source>
</evidence>
<dbReference type="AlphaFoldDB" id="A0A409VY48"/>
<dbReference type="Gene3D" id="3.40.20.10">
    <property type="entry name" value="Severin"/>
    <property type="match status" value="1"/>
</dbReference>
<evidence type="ECO:0000256" key="2">
    <source>
        <dbReference type="ARBA" id="ARBA00022490"/>
    </source>
</evidence>
<dbReference type="Pfam" id="PF00241">
    <property type="entry name" value="Cofilin_ADF"/>
    <property type="match status" value="1"/>
</dbReference>
<protein>
    <recommendedName>
        <fullName evidence="7">ADF-H domain-containing protein</fullName>
    </recommendedName>
</protein>
<comment type="caution">
    <text evidence="8">The sequence shown here is derived from an EMBL/GenBank/DDBJ whole genome shotgun (WGS) entry which is preliminary data.</text>
</comment>
<feature type="compositionally biased region" description="Low complexity" evidence="6">
    <location>
        <begin position="264"/>
        <end position="275"/>
    </location>
</feature>
<dbReference type="GO" id="GO:0030833">
    <property type="term" value="P:regulation of actin filament polymerization"/>
    <property type="evidence" value="ECO:0007669"/>
    <property type="project" value="TreeGrafter"/>
</dbReference>
<dbReference type="PANTHER" id="PTHR10829:SF25">
    <property type="entry name" value="DREBRIN-LIKE PROTEIN"/>
    <property type="match status" value="1"/>
</dbReference>
<evidence type="ECO:0000313" key="9">
    <source>
        <dbReference type="Proteomes" id="UP000284842"/>
    </source>
</evidence>
<comment type="subcellular location">
    <subcellularLocation>
        <location evidence="1">Cytoplasm</location>
        <location evidence="1">Cytoskeleton</location>
    </subcellularLocation>
</comment>
<dbReference type="PROSITE" id="PS51263">
    <property type="entry name" value="ADF_H"/>
    <property type="match status" value="1"/>
</dbReference>
<feature type="domain" description="ADF-H" evidence="7">
    <location>
        <begin position="4"/>
        <end position="132"/>
    </location>
</feature>
<dbReference type="SUPFAM" id="SSF55753">
    <property type="entry name" value="Actin depolymerizing proteins"/>
    <property type="match status" value="1"/>
</dbReference>
<dbReference type="InterPro" id="IPR029006">
    <property type="entry name" value="ADF-H/Gelsolin-like_dom_sf"/>
</dbReference>
<keyword evidence="9" id="KW-1185">Reference proteome</keyword>
<feature type="compositionally biased region" description="Pro residues" evidence="6">
    <location>
        <begin position="227"/>
        <end position="242"/>
    </location>
</feature>
<reference evidence="8 9" key="1">
    <citation type="journal article" date="2018" name="Evol. Lett.">
        <title>Horizontal gene cluster transfer increased hallucinogenic mushroom diversity.</title>
        <authorList>
            <person name="Reynolds H.T."/>
            <person name="Vijayakumar V."/>
            <person name="Gluck-Thaler E."/>
            <person name="Korotkin H.B."/>
            <person name="Matheny P.B."/>
            <person name="Slot J.C."/>
        </authorList>
    </citation>
    <scope>NUCLEOTIDE SEQUENCE [LARGE SCALE GENOMIC DNA]</scope>
    <source>
        <strain evidence="8 9">2629</strain>
    </source>
</reference>
<dbReference type="FunFam" id="3.40.20.10:FF:000018">
    <property type="entry name" value="Coactosin-like 1"/>
    <property type="match status" value="1"/>
</dbReference>
<dbReference type="PANTHER" id="PTHR10829">
    <property type="entry name" value="CORTACTIN AND DREBRIN"/>
    <property type="match status" value="1"/>
</dbReference>
<dbReference type="OrthoDB" id="5971719at2759"/>
<dbReference type="GO" id="GO:0051015">
    <property type="term" value="F:actin filament binding"/>
    <property type="evidence" value="ECO:0007669"/>
    <property type="project" value="TreeGrafter"/>
</dbReference>
<gene>
    <name evidence="8" type="ORF">CVT24_009834</name>
</gene>
<accession>A0A409VY48</accession>
<evidence type="ECO:0000313" key="8">
    <source>
        <dbReference type="EMBL" id="PPQ71153.1"/>
    </source>
</evidence>
<feature type="region of interest" description="Disordered" evidence="6">
    <location>
        <begin position="172"/>
        <end position="411"/>
    </location>
</feature>
<evidence type="ECO:0000256" key="4">
    <source>
        <dbReference type="ARBA" id="ARBA00023212"/>
    </source>
</evidence>
<keyword evidence="3" id="KW-0009">Actin-binding</keyword>
<evidence type="ECO:0000256" key="6">
    <source>
        <dbReference type="SAM" id="MobiDB-lite"/>
    </source>
</evidence>
<feature type="compositionally biased region" description="Low complexity" evidence="6">
    <location>
        <begin position="335"/>
        <end position="352"/>
    </location>
</feature>
<dbReference type="GO" id="GO:0005884">
    <property type="term" value="C:actin filament"/>
    <property type="evidence" value="ECO:0007669"/>
    <property type="project" value="TreeGrafter"/>
</dbReference>
<dbReference type="STRING" id="181874.A0A409VY48"/>
<dbReference type="EMBL" id="NHTK01005926">
    <property type="protein sequence ID" value="PPQ71153.1"/>
    <property type="molecule type" value="Genomic_DNA"/>
</dbReference>
<feature type="compositionally biased region" description="Low complexity" evidence="6">
    <location>
        <begin position="172"/>
        <end position="185"/>
    </location>
</feature>
<dbReference type="GO" id="GO:0030864">
    <property type="term" value="C:cortical actin cytoskeleton"/>
    <property type="evidence" value="ECO:0007669"/>
    <property type="project" value="TreeGrafter"/>
</dbReference>
<organism evidence="8 9">
    <name type="scientific">Panaeolus cyanescens</name>
    <dbReference type="NCBI Taxonomy" id="181874"/>
    <lineage>
        <taxon>Eukaryota</taxon>
        <taxon>Fungi</taxon>
        <taxon>Dikarya</taxon>
        <taxon>Basidiomycota</taxon>
        <taxon>Agaricomycotina</taxon>
        <taxon>Agaricomycetes</taxon>
        <taxon>Agaricomycetidae</taxon>
        <taxon>Agaricales</taxon>
        <taxon>Agaricineae</taxon>
        <taxon>Galeropsidaceae</taxon>
        <taxon>Panaeolus</taxon>
    </lineage>
</organism>
<evidence type="ECO:0000256" key="5">
    <source>
        <dbReference type="ARBA" id="ARBA00038052"/>
    </source>
</evidence>
<feature type="region of interest" description="Disordered" evidence="6">
    <location>
        <begin position="427"/>
        <end position="484"/>
    </location>
</feature>
<dbReference type="Proteomes" id="UP000284842">
    <property type="component" value="Unassembled WGS sequence"/>
</dbReference>
<dbReference type="CDD" id="cd11281">
    <property type="entry name" value="ADF_drebrin_like"/>
    <property type="match status" value="1"/>
</dbReference>
<dbReference type="PRINTS" id="PR01217">
    <property type="entry name" value="PRICHEXTENSN"/>
</dbReference>
<evidence type="ECO:0000256" key="3">
    <source>
        <dbReference type="ARBA" id="ARBA00023203"/>
    </source>
</evidence>
<dbReference type="GO" id="GO:0030427">
    <property type="term" value="C:site of polarized growth"/>
    <property type="evidence" value="ECO:0007669"/>
    <property type="project" value="TreeGrafter"/>
</dbReference>
<feature type="compositionally biased region" description="Basic and acidic residues" evidence="6">
    <location>
        <begin position="298"/>
        <end position="310"/>
    </location>
</feature>
<sequence length="499" mass="52144">MSLQINLSSREIATAYQDVLNDRGIDWAIFTYEGGTNDLKVQGTGNGGLEELEEEFSDGRIQYAFARVIDPNSKLPKFVQINWCGDGVPEAKKGLFHTHSGAVARYLRGTHVVINARNETDVTPALIMKRVEAASGAKYSSNREEPRKFEPIAPVGTSYTPVGRPDIAALKKAPPAAKPTAPSVPTGTRPTFGATKPAASAASLYGRATGSAPSDAWPDESPATAAPAPPPPPPASTRPPVVPTASRPAFTSFSAMPTKPSPSPAFSAAPAAAPVASPPPPPRPIAVSPTVASPASRGPEKPAEDDRIEPLKSSWTPVSLPAPKKLKNPFAAMEQQAQQQSSGPTPSPSSGAKKLTWSERQALAKKQAEEEEARSRSAAFTPTAPTPVSRPAFTSSAPAFGRATAPSSTPRNFGAVAAVAGAGVAAGAAAAYVATREPSPPPAPPSPPPAASSFIRQREPEPEPEWEEEAPAEPEPEAEPEYEAVSVSLRENWTKVVLI</sequence>
<proteinExistence type="inferred from homology"/>
<keyword evidence="2" id="KW-0963">Cytoplasm</keyword>
<comment type="similarity">
    <text evidence="5">Belongs to the actin-binding proteins ADF family. Coactosin subfamily.</text>
</comment>
<evidence type="ECO:0000259" key="7">
    <source>
        <dbReference type="PROSITE" id="PS51263"/>
    </source>
</evidence>
<feature type="compositionally biased region" description="Acidic residues" evidence="6">
    <location>
        <begin position="462"/>
        <end position="482"/>
    </location>
</feature>
<dbReference type="SMART" id="SM00102">
    <property type="entry name" value="ADF"/>
    <property type="match status" value="1"/>
</dbReference>
<keyword evidence="4" id="KW-0206">Cytoskeleton</keyword>
<dbReference type="InterPro" id="IPR002108">
    <property type="entry name" value="ADF-H"/>
</dbReference>
<name>A0A409VY48_9AGAR</name>
<dbReference type="InParanoid" id="A0A409VY48"/>